<dbReference type="GO" id="GO:0022857">
    <property type="term" value="F:transmembrane transporter activity"/>
    <property type="evidence" value="ECO:0007669"/>
    <property type="project" value="InterPro"/>
</dbReference>
<evidence type="ECO:0000256" key="1">
    <source>
        <dbReference type="ARBA" id="ARBA00004651"/>
    </source>
</evidence>
<dbReference type="PANTHER" id="PTHR11360:SF308">
    <property type="entry name" value="BLL3089 PROTEIN"/>
    <property type="match status" value="1"/>
</dbReference>
<feature type="transmembrane region" description="Helical" evidence="2">
    <location>
        <begin position="135"/>
        <end position="153"/>
    </location>
</feature>
<comment type="caution">
    <text evidence="3">The sequence shown here is derived from an EMBL/GenBank/DDBJ whole genome shotgun (WGS) entry which is preliminary data.</text>
</comment>
<keyword evidence="2" id="KW-1133">Transmembrane helix</keyword>
<dbReference type="GO" id="GO:0005886">
    <property type="term" value="C:plasma membrane"/>
    <property type="evidence" value="ECO:0007669"/>
    <property type="project" value="UniProtKB-SubCell"/>
</dbReference>
<feature type="transmembrane region" description="Helical" evidence="2">
    <location>
        <begin position="341"/>
        <end position="360"/>
    </location>
</feature>
<comment type="subcellular location">
    <subcellularLocation>
        <location evidence="1">Cell membrane</location>
        <topology evidence="1">Multi-pass membrane protein</topology>
    </subcellularLocation>
</comment>
<feature type="transmembrane region" description="Helical" evidence="2">
    <location>
        <begin position="7"/>
        <end position="31"/>
    </location>
</feature>
<reference evidence="3 4" key="1">
    <citation type="submission" date="2020-08" db="EMBL/GenBank/DDBJ databases">
        <title>Genomic Encyclopedia of Type Strains, Phase IV (KMG-IV): sequencing the most valuable type-strain genomes for metagenomic binning, comparative biology and taxonomic classification.</title>
        <authorList>
            <person name="Goeker M."/>
        </authorList>
    </citation>
    <scope>NUCLEOTIDE SEQUENCE [LARGE SCALE GENOMIC DNA]</scope>
    <source>
        <strain evidence="3 4">DSM 15895</strain>
    </source>
</reference>
<dbReference type="InterPro" id="IPR036259">
    <property type="entry name" value="MFS_trans_sf"/>
</dbReference>
<organism evidence="3 4">
    <name type="scientific">Planococcus koreensis</name>
    <dbReference type="NCBI Taxonomy" id="112331"/>
    <lineage>
        <taxon>Bacteria</taxon>
        <taxon>Bacillati</taxon>
        <taxon>Bacillota</taxon>
        <taxon>Bacilli</taxon>
        <taxon>Bacillales</taxon>
        <taxon>Caryophanaceae</taxon>
        <taxon>Planococcus</taxon>
    </lineage>
</organism>
<feature type="transmembrane region" description="Helical" evidence="2">
    <location>
        <begin position="299"/>
        <end position="320"/>
    </location>
</feature>
<dbReference type="AlphaFoldDB" id="A0A7W8CR31"/>
<keyword evidence="4" id="KW-1185">Reference proteome</keyword>
<dbReference type="InterPro" id="IPR050327">
    <property type="entry name" value="Proton-linked_MCT"/>
</dbReference>
<feature type="transmembrane region" description="Helical" evidence="2">
    <location>
        <begin position="72"/>
        <end position="92"/>
    </location>
</feature>
<dbReference type="SUPFAM" id="SSF103473">
    <property type="entry name" value="MFS general substrate transporter"/>
    <property type="match status" value="1"/>
</dbReference>
<keyword evidence="2" id="KW-0472">Membrane</keyword>
<dbReference type="RefSeq" id="WP_135503676.1">
    <property type="nucleotide sequence ID" value="NZ_JACHHE010000001.1"/>
</dbReference>
<accession>A0A7W8CR31</accession>
<name>A0A7W8CR31_9BACL</name>
<dbReference type="Pfam" id="PF07690">
    <property type="entry name" value="MFS_1"/>
    <property type="match status" value="1"/>
</dbReference>
<evidence type="ECO:0000313" key="3">
    <source>
        <dbReference type="EMBL" id="MBB5178819.1"/>
    </source>
</evidence>
<evidence type="ECO:0000256" key="2">
    <source>
        <dbReference type="SAM" id="Phobius"/>
    </source>
</evidence>
<feature type="transmembrane region" description="Helical" evidence="2">
    <location>
        <begin position="233"/>
        <end position="252"/>
    </location>
</feature>
<dbReference type="PANTHER" id="PTHR11360">
    <property type="entry name" value="MONOCARBOXYLATE TRANSPORTER"/>
    <property type="match status" value="1"/>
</dbReference>
<proteinExistence type="predicted"/>
<protein>
    <submittedName>
        <fullName evidence="3">MFS family permease</fullName>
    </submittedName>
</protein>
<keyword evidence="2" id="KW-0812">Transmembrane</keyword>
<feature type="transmembrane region" description="Helical" evidence="2">
    <location>
        <begin position="210"/>
        <end position="227"/>
    </location>
</feature>
<dbReference type="Gene3D" id="1.20.1250.20">
    <property type="entry name" value="MFS general substrate transporter like domains"/>
    <property type="match status" value="1"/>
</dbReference>
<sequence>MITRKTIWFLGLSQLVCWGVSYYLIAAFGAWIGADMGWSGTQVYGGFSAALAVMGLTSPWTGRLIDLYGGRYVMSAGSLLLAIGCLGIALSHSLTSYYLSWIVLGLAMRLSLYDAAFASLARIAGAGAKRPISQITLLGGLASTVFWPIGFFLAESIGWRAALYVYALFALLTIPLHLAIPDSKFSENQSEGDNKLPPMKPLAADGKERVAAGAVYAFIFMVLNFLNSGMSTHMINILSGLGVAAAISVWASTLRGIGQSLARVCEVLFGSRIHPLALTVIASAILPICFLFGLASAEFVFSAFIFAFLFGAGNGLMTITRGTLPLMLFDHKTYGSFVGKLLVPSFLVSAASPLAYTVAIDRWGEIAALIVSLLLAGLVFTSSLYLKKRFPVSG</sequence>
<feature type="transmembrane region" description="Helical" evidence="2">
    <location>
        <begin position="273"/>
        <end position="293"/>
    </location>
</feature>
<gene>
    <name evidence="3" type="ORF">HNQ44_000241</name>
</gene>
<feature type="transmembrane region" description="Helical" evidence="2">
    <location>
        <begin position="159"/>
        <end position="180"/>
    </location>
</feature>
<dbReference type="Proteomes" id="UP000525923">
    <property type="component" value="Unassembled WGS sequence"/>
</dbReference>
<feature type="transmembrane region" description="Helical" evidence="2">
    <location>
        <begin position="366"/>
        <end position="386"/>
    </location>
</feature>
<feature type="transmembrane region" description="Helical" evidence="2">
    <location>
        <begin position="98"/>
        <end position="123"/>
    </location>
</feature>
<dbReference type="EMBL" id="JACHHE010000001">
    <property type="protein sequence ID" value="MBB5178819.1"/>
    <property type="molecule type" value="Genomic_DNA"/>
</dbReference>
<evidence type="ECO:0000313" key="4">
    <source>
        <dbReference type="Proteomes" id="UP000525923"/>
    </source>
</evidence>
<dbReference type="InterPro" id="IPR011701">
    <property type="entry name" value="MFS"/>
</dbReference>
<dbReference type="OrthoDB" id="7200137at2"/>